<organism evidence="9">
    <name type="scientific">Pseudictyota dubia</name>
    <dbReference type="NCBI Taxonomy" id="2749911"/>
    <lineage>
        <taxon>Eukaryota</taxon>
        <taxon>Sar</taxon>
        <taxon>Stramenopiles</taxon>
        <taxon>Ochrophyta</taxon>
        <taxon>Bacillariophyta</taxon>
        <taxon>Mediophyceae</taxon>
        <taxon>Biddulphiophycidae</taxon>
        <taxon>Eupodiscales</taxon>
        <taxon>Odontellaceae</taxon>
        <taxon>Pseudictyota</taxon>
    </lineage>
</organism>
<dbReference type="AlphaFoldDB" id="A0A7R9W618"/>
<keyword evidence="5" id="KW-0378">Hydrolase</keyword>
<feature type="transmembrane region" description="Helical" evidence="7">
    <location>
        <begin position="526"/>
        <end position="545"/>
    </location>
</feature>
<gene>
    <name evidence="9" type="ORF">TDUB1175_LOCUS12863</name>
</gene>
<keyword evidence="2 5" id="KW-0645">Protease</keyword>
<dbReference type="CDD" id="cd05471">
    <property type="entry name" value="pepsin_like"/>
    <property type="match status" value="1"/>
</dbReference>
<evidence type="ECO:0000256" key="4">
    <source>
        <dbReference type="PIRSR" id="PIRSR601461-1"/>
    </source>
</evidence>
<dbReference type="GO" id="GO:0006508">
    <property type="term" value="P:proteolysis"/>
    <property type="evidence" value="ECO:0007669"/>
    <property type="project" value="UniProtKB-KW"/>
</dbReference>
<keyword evidence="7" id="KW-0812">Transmembrane</keyword>
<evidence type="ECO:0000313" key="9">
    <source>
        <dbReference type="EMBL" id="CAD8314074.1"/>
    </source>
</evidence>
<dbReference type="InterPro" id="IPR034164">
    <property type="entry name" value="Pepsin-like_dom"/>
</dbReference>
<dbReference type="PRINTS" id="PR00792">
    <property type="entry name" value="PEPSIN"/>
</dbReference>
<feature type="domain" description="Peptidase A1" evidence="8">
    <location>
        <begin position="97"/>
        <end position="450"/>
    </location>
</feature>
<evidence type="ECO:0000259" key="8">
    <source>
        <dbReference type="PROSITE" id="PS51767"/>
    </source>
</evidence>
<dbReference type="PROSITE" id="PS00141">
    <property type="entry name" value="ASP_PROTEASE"/>
    <property type="match status" value="2"/>
</dbReference>
<evidence type="ECO:0000256" key="3">
    <source>
        <dbReference type="ARBA" id="ARBA00022750"/>
    </source>
</evidence>
<proteinExistence type="inferred from homology"/>
<reference evidence="9" key="1">
    <citation type="submission" date="2021-01" db="EMBL/GenBank/DDBJ databases">
        <authorList>
            <person name="Corre E."/>
            <person name="Pelletier E."/>
            <person name="Niang G."/>
            <person name="Scheremetjew M."/>
            <person name="Finn R."/>
            <person name="Kale V."/>
            <person name="Holt S."/>
            <person name="Cochrane G."/>
            <person name="Meng A."/>
            <person name="Brown T."/>
            <person name="Cohen L."/>
        </authorList>
    </citation>
    <scope>NUCLEOTIDE SEQUENCE</scope>
    <source>
        <strain evidence="9">CCMP147</strain>
    </source>
</reference>
<evidence type="ECO:0000256" key="6">
    <source>
        <dbReference type="SAM" id="MobiDB-lite"/>
    </source>
</evidence>
<feature type="active site" evidence="4">
    <location>
        <position position="324"/>
    </location>
</feature>
<sequence>MSPERKVTEADDGIHVVPVSRNRRRERDAFFAQMRHHHARRTRLAGSSPVPRTIHSKGGRVDRRAADWRGNIPPTRSLNDEGVEVSVGLSNCHLVLWTGKIGLGTPPQTFTVDFDTGSADLWIPSARCDDSCDRLGGTEWRRYDETKSETYRPASLDEEKNKFMIRYADGETVNGEHAVDVLHFGSKLAIEDQIFAQITSLTKLQTCAGEEGVLGLGFSQVSSHNFPTPLSKLKDSLRHPIFSMYLNGERDDYTEELGQTTMAHSELVFGGVNQRRYQGCLTWHDLGQFEDDSGKPFEGYWDFRLDDVQCGGKSLQSTDLGIADSGSTYIIGPSADVGAFAEMNKAMCFSFNTYGEVDNDSATLCDNPGGFDIAVVDCDSPFFPLEFFADGAKYTLDKDDLVLHVDTDNGPLCVLRMNGSEENPAWILGDVFFNKYYAAFDFVKKRVGFAEAAENSVDVCARDLDLDISTVKQDRGHHKVPIGMPDSTAKEKKHSTSVDIPESPGEENSLKANSANLHTGTLKNGLVALGIFVLFVAGALFAYIAKRRKRTQLHLADFSDLRLDESNRSVEMTDTGRMSVMD</sequence>
<dbReference type="Gene3D" id="2.40.70.10">
    <property type="entry name" value="Acid Proteases"/>
    <property type="match status" value="2"/>
</dbReference>
<dbReference type="InterPro" id="IPR021109">
    <property type="entry name" value="Peptidase_aspartic_dom_sf"/>
</dbReference>
<dbReference type="SUPFAM" id="SSF50630">
    <property type="entry name" value="Acid proteases"/>
    <property type="match status" value="1"/>
</dbReference>
<feature type="active site" evidence="4">
    <location>
        <position position="115"/>
    </location>
</feature>
<feature type="region of interest" description="Disordered" evidence="6">
    <location>
        <begin position="481"/>
        <end position="509"/>
    </location>
</feature>
<protein>
    <recommendedName>
        <fullName evidence="8">Peptidase A1 domain-containing protein</fullName>
    </recommendedName>
</protein>
<dbReference type="EMBL" id="HBED01025899">
    <property type="protein sequence ID" value="CAD8314074.1"/>
    <property type="molecule type" value="Transcribed_RNA"/>
</dbReference>
<evidence type="ECO:0000256" key="5">
    <source>
        <dbReference type="RuleBase" id="RU000454"/>
    </source>
</evidence>
<dbReference type="Pfam" id="PF00026">
    <property type="entry name" value="Asp"/>
    <property type="match status" value="1"/>
</dbReference>
<name>A0A7R9W618_9STRA</name>
<evidence type="ECO:0000256" key="1">
    <source>
        <dbReference type="ARBA" id="ARBA00007447"/>
    </source>
</evidence>
<evidence type="ECO:0000256" key="7">
    <source>
        <dbReference type="SAM" id="Phobius"/>
    </source>
</evidence>
<keyword evidence="3 5" id="KW-0064">Aspartyl protease</keyword>
<dbReference type="InterPro" id="IPR033121">
    <property type="entry name" value="PEPTIDASE_A1"/>
</dbReference>
<dbReference type="PANTHER" id="PTHR47966">
    <property type="entry name" value="BETA-SITE APP-CLEAVING ENZYME, ISOFORM A-RELATED"/>
    <property type="match status" value="1"/>
</dbReference>
<dbReference type="InterPro" id="IPR001969">
    <property type="entry name" value="Aspartic_peptidase_AS"/>
</dbReference>
<accession>A0A7R9W618</accession>
<evidence type="ECO:0000256" key="2">
    <source>
        <dbReference type="ARBA" id="ARBA00022670"/>
    </source>
</evidence>
<comment type="similarity">
    <text evidence="1 5">Belongs to the peptidase A1 family.</text>
</comment>
<dbReference type="InterPro" id="IPR001461">
    <property type="entry name" value="Aspartic_peptidase_A1"/>
</dbReference>
<dbReference type="FunFam" id="2.40.70.10:FF:000008">
    <property type="entry name" value="Cathepsin D"/>
    <property type="match status" value="1"/>
</dbReference>
<dbReference type="GO" id="GO:0004190">
    <property type="term" value="F:aspartic-type endopeptidase activity"/>
    <property type="evidence" value="ECO:0007669"/>
    <property type="project" value="UniProtKB-KW"/>
</dbReference>
<keyword evidence="7" id="KW-0472">Membrane</keyword>
<keyword evidence="7" id="KW-1133">Transmembrane helix</keyword>
<dbReference type="PROSITE" id="PS51767">
    <property type="entry name" value="PEPTIDASE_A1"/>
    <property type="match status" value="1"/>
</dbReference>
<dbReference type="PANTHER" id="PTHR47966:SF51">
    <property type="entry name" value="BETA-SITE APP-CLEAVING ENZYME, ISOFORM A-RELATED"/>
    <property type="match status" value="1"/>
</dbReference>